<organism evidence="4 5">
    <name type="scientific">Anopheles atroparvus</name>
    <name type="common">European mosquito</name>
    <dbReference type="NCBI Taxonomy" id="41427"/>
    <lineage>
        <taxon>Eukaryota</taxon>
        <taxon>Metazoa</taxon>
        <taxon>Ecdysozoa</taxon>
        <taxon>Arthropoda</taxon>
        <taxon>Hexapoda</taxon>
        <taxon>Insecta</taxon>
        <taxon>Pterygota</taxon>
        <taxon>Neoptera</taxon>
        <taxon>Endopterygota</taxon>
        <taxon>Diptera</taxon>
        <taxon>Nematocera</taxon>
        <taxon>Culicoidea</taxon>
        <taxon>Culicidae</taxon>
        <taxon>Anophelinae</taxon>
        <taxon>Anopheles</taxon>
    </lineage>
</organism>
<dbReference type="PANTHER" id="PTHR23110:SF106">
    <property type="entry name" value="FI01104P"/>
    <property type="match status" value="1"/>
</dbReference>
<dbReference type="InterPro" id="IPR000210">
    <property type="entry name" value="BTB/POZ_dom"/>
</dbReference>
<feature type="domain" description="BTB" evidence="3">
    <location>
        <begin position="32"/>
        <end position="97"/>
    </location>
</feature>
<evidence type="ECO:0000313" key="5">
    <source>
        <dbReference type="Proteomes" id="UP000075880"/>
    </source>
</evidence>
<comment type="subcellular location">
    <subcellularLocation>
        <location evidence="1">Nucleus</location>
    </subcellularLocation>
</comment>
<protein>
    <recommendedName>
        <fullName evidence="3">BTB domain-containing protein</fullName>
    </recommendedName>
</protein>
<evidence type="ECO:0000256" key="2">
    <source>
        <dbReference type="ARBA" id="ARBA00023242"/>
    </source>
</evidence>
<dbReference type="FunFam" id="3.30.710.10:FF:000218">
    <property type="entry name" value="Lolal-like protein"/>
    <property type="match status" value="1"/>
</dbReference>
<name>A0AAG5DX97_ANOAO</name>
<dbReference type="SMART" id="SM00225">
    <property type="entry name" value="BTB"/>
    <property type="match status" value="1"/>
</dbReference>
<dbReference type="InterPro" id="IPR051095">
    <property type="entry name" value="Dros_DevTransReg"/>
</dbReference>
<dbReference type="CDD" id="cd18315">
    <property type="entry name" value="BTB_POZ_BAB-like"/>
    <property type="match status" value="1"/>
</dbReference>
<dbReference type="SUPFAM" id="SSF54695">
    <property type="entry name" value="POZ domain"/>
    <property type="match status" value="1"/>
</dbReference>
<dbReference type="Gene3D" id="3.30.710.10">
    <property type="entry name" value="Potassium Channel Kv1.1, Chain A"/>
    <property type="match status" value="1"/>
</dbReference>
<sequence length="147" mass="17063">MTSQQQYSLRWNDYTTYITGAFDALRYEEDLVDVTLFCEGRKIRAHKVLLSACSSYFKDIFKENPCQHPVIIFKNVKYADLLSLVEFMYQGEVSVSQDALPSFLHTAELLSIRGLADTNNEIKRKLYIRKTKLLIGKTERNIQNKAK</sequence>
<dbReference type="GO" id="GO:0006357">
    <property type="term" value="P:regulation of transcription by RNA polymerase II"/>
    <property type="evidence" value="ECO:0007669"/>
    <property type="project" value="TreeGrafter"/>
</dbReference>
<accession>A0AAG5DX97</accession>
<dbReference type="AlphaFoldDB" id="A0AAG5DX97"/>
<keyword evidence="2" id="KW-0539">Nucleus</keyword>
<dbReference type="InterPro" id="IPR011333">
    <property type="entry name" value="SKP1/BTB/POZ_sf"/>
</dbReference>
<proteinExistence type="predicted"/>
<dbReference type="Proteomes" id="UP000075880">
    <property type="component" value="Unassembled WGS sequence"/>
</dbReference>
<dbReference type="PROSITE" id="PS50097">
    <property type="entry name" value="BTB"/>
    <property type="match status" value="1"/>
</dbReference>
<dbReference type="GO" id="GO:0005634">
    <property type="term" value="C:nucleus"/>
    <property type="evidence" value="ECO:0007669"/>
    <property type="project" value="UniProtKB-SubCell"/>
</dbReference>
<dbReference type="EnsemblMetazoa" id="ENSAATROPT017641">
    <property type="protein sequence ID" value="ENSAATROPP015595"/>
    <property type="gene ID" value="ENSAATROPG014407"/>
</dbReference>
<evidence type="ECO:0000256" key="1">
    <source>
        <dbReference type="ARBA" id="ARBA00004123"/>
    </source>
</evidence>
<dbReference type="Pfam" id="PF00651">
    <property type="entry name" value="BTB"/>
    <property type="match status" value="1"/>
</dbReference>
<reference evidence="4" key="1">
    <citation type="submission" date="2024-04" db="UniProtKB">
        <authorList>
            <consortium name="EnsemblMetazoa"/>
        </authorList>
    </citation>
    <scope>IDENTIFICATION</scope>
    <source>
        <strain evidence="4">EBRO</strain>
    </source>
</reference>
<evidence type="ECO:0000313" key="4">
    <source>
        <dbReference type="EnsemblMetazoa" id="ENSAATROPP015595"/>
    </source>
</evidence>
<keyword evidence="5" id="KW-1185">Reference proteome</keyword>
<evidence type="ECO:0000259" key="3">
    <source>
        <dbReference type="PROSITE" id="PS50097"/>
    </source>
</evidence>
<dbReference type="PANTHER" id="PTHR23110">
    <property type="entry name" value="BTB DOMAIN TRANSCRIPTION FACTOR"/>
    <property type="match status" value="1"/>
</dbReference>